<organism evidence="6 7">
    <name type="scientific">Pseudomonas fakonensis</name>
    <dbReference type="NCBI Taxonomy" id="2842355"/>
    <lineage>
        <taxon>Bacteria</taxon>
        <taxon>Pseudomonadati</taxon>
        <taxon>Pseudomonadota</taxon>
        <taxon>Gammaproteobacteria</taxon>
        <taxon>Pseudomonadales</taxon>
        <taxon>Pseudomonadaceae</taxon>
        <taxon>Pseudomonas</taxon>
    </lineage>
</organism>
<feature type="transmembrane region" description="Helical" evidence="4">
    <location>
        <begin position="227"/>
        <end position="249"/>
    </location>
</feature>
<feature type="transmembrane region" description="Helical" evidence="4">
    <location>
        <begin position="182"/>
        <end position="200"/>
    </location>
</feature>
<feature type="transmembrane region" description="Helical" evidence="4">
    <location>
        <begin position="21"/>
        <end position="43"/>
    </location>
</feature>
<evidence type="ECO:0000259" key="5">
    <source>
        <dbReference type="PROSITE" id="PS50850"/>
    </source>
</evidence>
<keyword evidence="3 4" id="KW-0472">Membrane</keyword>
<gene>
    <name evidence="6" type="ORF">KSS94_16315</name>
</gene>
<dbReference type="PANTHER" id="PTHR23546">
    <property type="entry name" value="TRANSPORT PROTEIN"/>
    <property type="match status" value="1"/>
</dbReference>
<feature type="transmembrane region" description="Helical" evidence="4">
    <location>
        <begin position="378"/>
        <end position="395"/>
    </location>
</feature>
<dbReference type="Proteomes" id="UP001046350">
    <property type="component" value="Chromosome"/>
</dbReference>
<feature type="transmembrane region" description="Helical" evidence="4">
    <location>
        <begin position="315"/>
        <end position="338"/>
    </location>
</feature>
<keyword evidence="2 4" id="KW-1133">Transmembrane helix</keyword>
<feature type="transmembrane region" description="Helical" evidence="4">
    <location>
        <begin position="261"/>
        <end position="280"/>
    </location>
</feature>
<protein>
    <submittedName>
        <fullName evidence="6">MFS transporter</fullName>
    </submittedName>
</protein>
<evidence type="ECO:0000256" key="2">
    <source>
        <dbReference type="ARBA" id="ARBA00022989"/>
    </source>
</evidence>
<evidence type="ECO:0000313" key="7">
    <source>
        <dbReference type="Proteomes" id="UP001046350"/>
    </source>
</evidence>
<dbReference type="Pfam" id="PF07690">
    <property type="entry name" value="MFS_1"/>
    <property type="match status" value="1"/>
</dbReference>
<feature type="transmembrane region" description="Helical" evidence="4">
    <location>
        <begin position="292"/>
        <end position="309"/>
    </location>
</feature>
<evidence type="ECO:0000256" key="3">
    <source>
        <dbReference type="ARBA" id="ARBA00023136"/>
    </source>
</evidence>
<feature type="transmembrane region" description="Helical" evidence="4">
    <location>
        <begin position="49"/>
        <end position="71"/>
    </location>
</feature>
<feature type="transmembrane region" description="Helical" evidence="4">
    <location>
        <begin position="83"/>
        <end position="109"/>
    </location>
</feature>
<evidence type="ECO:0000313" key="6">
    <source>
        <dbReference type="EMBL" id="QXH49512.1"/>
    </source>
</evidence>
<sequence>MNVAKDPATFTPASTLDLRPLMLVSMACTLSMMAFVALIGPIARLLGMATWQAGAAVTVAGVVWVLLARPWGQLADRYGRRRVLLLGSAGFTLAYWALCLFIDGALRWLPGATTAFVGLMLVRGLIGACYAALPVGANALIADHVEPQRRARAMASLGAANAVGLVLGPAVAALLARYSLSLPFYVLSVLPALAFVVLLFKLKPQPLPHAHAPQPVRLGDPRLRRPLLVAFCAMFSVTVSQIVVGFFALDRLQLPATEAAQAAGIALTTVGVALMLAQVLLRQLEWPPQKMIRIGACVSGLGFGAAAFASSAPWLWAAFAVAAFGMGFVFPAFSALAANAMQASEQGATAGSVGAAQGMGAVIGPLAGALVYTLDPRLPFLAVAALLVLLGLWPASADKRH</sequence>
<dbReference type="PROSITE" id="PS50850">
    <property type="entry name" value="MFS"/>
    <property type="match status" value="1"/>
</dbReference>
<feature type="transmembrane region" description="Helical" evidence="4">
    <location>
        <begin position="115"/>
        <end position="141"/>
    </location>
</feature>
<feature type="transmembrane region" description="Helical" evidence="4">
    <location>
        <begin position="350"/>
        <end position="372"/>
    </location>
</feature>
<keyword evidence="1 4" id="KW-0812">Transmembrane</keyword>
<proteinExistence type="predicted"/>
<dbReference type="InterPro" id="IPR020846">
    <property type="entry name" value="MFS_dom"/>
</dbReference>
<keyword evidence="7" id="KW-1185">Reference proteome</keyword>
<reference evidence="6" key="1">
    <citation type="journal article" date="2021" name="Microorganisms">
        <title>The Ever-Expanding Pseudomonas Genus: Description of 43 New Species and Partition of the Pseudomonas putida Group.</title>
        <authorList>
            <person name="Girard L."/>
            <person name="Lood C."/>
            <person name="Hofte M."/>
            <person name="Vandamme P."/>
            <person name="Rokni-Zadeh H."/>
            <person name="van Noort V."/>
            <person name="Lavigne R."/>
            <person name="De Mot R."/>
        </authorList>
    </citation>
    <scope>NUCLEOTIDE SEQUENCE</scope>
    <source>
        <strain evidence="6">COW40</strain>
    </source>
</reference>
<name>A0ABX8N249_9PSED</name>
<dbReference type="RefSeq" id="WP_217839129.1">
    <property type="nucleotide sequence ID" value="NZ_CP077076.1"/>
</dbReference>
<accession>A0ABX8N249</accession>
<dbReference type="CDD" id="cd17330">
    <property type="entry name" value="MFS_SLC46_TetA_like"/>
    <property type="match status" value="1"/>
</dbReference>
<dbReference type="PANTHER" id="PTHR23546:SF1">
    <property type="entry name" value="MEMBRANE PROTEIN"/>
    <property type="match status" value="1"/>
</dbReference>
<dbReference type="InterPro" id="IPR011701">
    <property type="entry name" value="MFS"/>
</dbReference>
<feature type="domain" description="Major facilitator superfamily (MFS) profile" evidence="5">
    <location>
        <begin position="17"/>
        <end position="400"/>
    </location>
</feature>
<evidence type="ECO:0000256" key="1">
    <source>
        <dbReference type="ARBA" id="ARBA00022692"/>
    </source>
</evidence>
<dbReference type="EMBL" id="CP077076">
    <property type="protein sequence ID" value="QXH49512.1"/>
    <property type="molecule type" value="Genomic_DNA"/>
</dbReference>
<feature type="transmembrane region" description="Helical" evidence="4">
    <location>
        <begin position="153"/>
        <end position="176"/>
    </location>
</feature>
<evidence type="ECO:0000256" key="4">
    <source>
        <dbReference type="SAM" id="Phobius"/>
    </source>
</evidence>